<feature type="signal peptide" evidence="3">
    <location>
        <begin position="1"/>
        <end position="21"/>
    </location>
</feature>
<dbReference type="EMBL" id="JAAGAB010000002">
    <property type="protein sequence ID" value="NDV01228.1"/>
    <property type="molecule type" value="Genomic_DNA"/>
</dbReference>
<keyword evidence="5" id="KW-1185">Reference proteome</keyword>
<dbReference type="GO" id="GO:0030288">
    <property type="term" value="C:outer membrane-bounded periplasmic space"/>
    <property type="evidence" value="ECO:0007669"/>
    <property type="project" value="TreeGrafter"/>
</dbReference>
<dbReference type="Gene3D" id="3.40.50.1980">
    <property type="entry name" value="Nitrogenase molybdenum iron protein domain"/>
    <property type="match status" value="1"/>
</dbReference>
<evidence type="ECO:0000256" key="1">
    <source>
        <dbReference type="ARBA" id="ARBA00022448"/>
    </source>
</evidence>
<dbReference type="PANTHER" id="PTHR30532:SF1">
    <property type="entry name" value="IRON(3+)-HYDROXAMATE-BINDING PROTEIN FHUD"/>
    <property type="match status" value="1"/>
</dbReference>
<keyword evidence="1" id="KW-0813">Transport</keyword>
<gene>
    <name evidence="4" type="ORF">GZA08_09645</name>
</gene>
<evidence type="ECO:0000313" key="5">
    <source>
        <dbReference type="Proteomes" id="UP000474757"/>
    </source>
</evidence>
<evidence type="ECO:0000256" key="3">
    <source>
        <dbReference type="SAM" id="SignalP"/>
    </source>
</evidence>
<organism evidence="4 5">
    <name type="scientific">Pseudoroseicyclus tamaricis</name>
    <dbReference type="NCBI Taxonomy" id="2705421"/>
    <lineage>
        <taxon>Bacteria</taxon>
        <taxon>Pseudomonadati</taxon>
        <taxon>Pseudomonadota</taxon>
        <taxon>Alphaproteobacteria</taxon>
        <taxon>Rhodobacterales</taxon>
        <taxon>Paracoccaceae</taxon>
        <taxon>Pseudoroseicyclus</taxon>
    </lineage>
</organism>
<accession>A0A6B2JSM6</accession>
<dbReference type="AlphaFoldDB" id="A0A6B2JSM6"/>
<dbReference type="PANTHER" id="PTHR30532">
    <property type="entry name" value="IRON III DICITRATE-BINDING PERIPLASMIC PROTEIN"/>
    <property type="match status" value="1"/>
</dbReference>
<proteinExistence type="predicted"/>
<dbReference type="RefSeq" id="WP_163892731.1">
    <property type="nucleotide sequence ID" value="NZ_JAAFYS010000002.1"/>
</dbReference>
<dbReference type="Proteomes" id="UP000474757">
    <property type="component" value="Unassembled WGS sequence"/>
</dbReference>
<protein>
    <submittedName>
        <fullName evidence="4">ABC transporter substrate-binding protein</fullName>
    </submittedName>
</protein>
<name>A0A6B2JSM6_9RHOB</name>
<sequence length="149" mass="15742">MRNTLLALALATATTVSPAQAQDMRTITDDMGREVTYPAAPERIATLHDIELTVPLLELGAPVVASHGRPGPDGAPMIRSGLLLTGHGFSPDGIVDLGQNPIDIEVLAEAAPDLILTTTWQQAEVAQLEEIAPTIVIDTQSGLRGDFEL</sequence>
<dbReference type="InterPro" id="IPR051313">
    <property type="entry name" value="Bact_iron-sidero_bind"/>
</dbReference>
<evidence type="ECO:0000256" key="2">
    <source>
        <dbReference type="ARBA" id="ARBA00022729"/>
    </source>
</evidence>
<reference evidence="4 5" key="1">
    <citation type="submission" date="2020-02" db="EMBL/GenBank/DDBJ databases">
        <title>Pseudoroseicyclus tamarix, sp. nov., isolated from offshore sediment of a Tamarix chinensis forest.</title>
        <authorList>
            <person name="Gai Y."/>
        </authorList>
    </citation>
    <scope>NUCLEOTIDE SEQUENCE [LARGE SCALE GENOMIC DNA]</scope>
    <source>
        <strain evidence="4 5">CLL3-39</strain>
    </source>
</reference>
<feature type="chain" id="PRO_5025381472" evidence="3">
    <location>
        <begin position="22"/>
        <end position="149"/>
    </location>
</feature>
<comment type="caution">
    <text evidence="4">The sequence shown here is derived from an EMBL/GenBank/DDBJ whole genome shotgun (WGS) entry which is preliminary data.</text>
</comment>
<evidence type="ECO:0000313" key="4">
    <source>
        <dbReference type="EMBL" id="NDV01228.1"/>
    </source>
</evidence>
<dbReference type="SUPFAM" id="SSF53807">
    <property type="entry name" value="Helical backbone' metal receptor"/>
    <property type="match status" value="1"/>
</dbReference>
<keyword evidence="2 3" id="KW-0732">Signal</keyword>